<dbReference type="InterPro" id="IPR045851">
    <property type="entry name" value="AMP-bd_C_sf"/>
</dbReference>
<dbReference type="Pfam" id="PF13193">
    <property type="entry name" value="AMP-binding_C"/>
    <property type="match status" value="1"/>
</dbReference>
<dbReference type="FunFam" id="3.30.300.30:FF:000008">
    <property type="entry name" value="2,3-dihydroxybenzoate-AMP ligase"/>
    <property type="match status" value="1"/>
</dbReference>
<evidence type="ECO:0000259" key="6">
    <source>
        <dbReference type="Pfam" id="PF13193"/>
    </source>
</evidence>
<keyword evidence="8" id="KW-1185">Reference proteome</keyword>
<dbReference type="GO" id="GO:0016874">
    <property type="term" value="F:ligase activity"/>
    <property type="evidence" value="ECO:0007669"/>
    <property type="project" value="UniProtKB-KW"/>
</dbReference>
<organism evidence="7 8">
    <name type="scientific">Geodia barretti</name>
    <name type="common">Barrett's horny sponge</name>
    <dbReference type="NCBI Taxonomy" id="519541"/>
    <lineage>
        <taxon>Eukaryota</taxon>
        <taxon>Metazoa</taxon>
        <taxon>Porifera</taxon>
        <taxon>Demospongiae</taxon>
        <taxon>Heteroscleromorpha</taxon>
        <taxon>Tetractinellida</taxon>
        <taxon>Astrophorina</taxon>
        <taxon>Geodiidae</taxon>
        <taxon>Geodia</taxon>
    </lineage>
</organism>
<evidence type="ECO:0000256" key="1">
    <source>
        <dbReference type="ARBA" id="ARBA00006432"/>
    </source>
</evidence>
<dbReference type="InterPro" id="IPR042099">
    <property type="entry name" value="ANL_N_sf"/>
</dbReference>
<feature type="domain" description="AMP-binding enzyme C-terminal" evidence="6">
    <location>
        <begin position="447"/>
        <end position="523"/>
    </location>
</feature>
<dbReference type="Pfam" id="PF00501">
    <property type="entry name" value="AMP-binding"/>
    <property type="match status" value="1"/>
</dbReference>
<reference evidence="7" key="1">
    <citation type="submission" date="2023-03" db="EMBL/GenBank/DDBJ databases">
        <authorList>
            <person name="Steffen K."/>
            <person name="Cardenas P."/>
        </authorList>
    </citation>
    <scope>NUCLEOTIDE SEQUENCE</scope>
</reference>
<keyword evidence="3" id="KW-0276">Fatty acid metabolism</keyword>
<feature type="domain" description="AMP-dependent synthetase/ligase" evidence="5">
    <location>
        <begin position="18"/>
        <end position="397"/>
    </location>
</feature>
<evidence type="ECO:0000313" key="8">
    <source>
        <dbReference type="Proteomes" id="UP001174909"/>
    </source>
</evidence>
<evidence type="ECO:0000259" key="5">
    <source>
        <dbReference type="Pfam" id="PF00501"/>
    </source>
</evidence>
<dbReference type="PANTHER" id="PTHR43859">
    <property type="entry name" value="ACYL-ACTIVATING ENZYME"/>
    <property type="match status" value="1"/>
</dbReference>
<dbReference type="Gene3D" id="3.30.300.30">
    <property type="match status" value="1"/>
</dbReference>
<keyword evidence="2 7" id="KW-0436">Ligase</keyword>
<dbReference type="GO" id="GO:0006631">
    <property type="term" value="P:fatty acid metabolic process"/>
    <property type="evidence" value="ECO:0007669"/>
    <property type="project" value="UniProtKB-KW"/>
</dbReference>
<evidence type="ECO:0000256" key="4">
    <source>
        <dbReference type="ARBA" id="ARBA00023098"/>
    </source>
</evidence>
<keyword evidence="4" id="KW-0443">Lipid metabolism</keyword>
<dbReference type="NCBIfam" id="NF004837">
    <property type="entry name" value="PRK06187.1"/>
    <property type="match status" value="1"/>
</dbReference>
<comment type="similarity">
    <text evidence="1">Belongs to the ATP-dependent AMP-binding enzyme family.</text>
</comment>
<dbReference type="AlphaFoldDB" id="A0AA35RVL4"/>
<dbReference type="InterPro" id="IPR025110">
    <property type="entry name" value="AMP-bd_C"/>
</dbReference>
<gene>
    <name evidence="7" type="ORF">GBAR_LOCUS11228</name>
</gene>
<sequence length="540" mass="60376">MTMHYPLLVSNILNRARTAFADKEIITRTEDGTHRYTYKDMGARVNRLANALSALGVKKGDRVGTFGWNTYRHLEAYFASPIMGAVNHTINIRLFPDDLVYIINHAEDKVVLVDPDLVPILEPLAPQMESVEHFIIMSDDPEPATTLPGALCYETLLAQASDEFTQPEMDEYDPAGLCYTSATTGRPKGVTYTHRALYLHSMAECMADTSAFSERDTTMAMVPMFHANCWGFPYSSTMVGANQVMPGVRPDPQAICELFEEHKVTLTAGVPTIWVGVLDYLDRSGKTYDFSSLRAVISGGSAVPVSVIRAYKEKLGVDLVHAYGMTEATPIVTYNRVKTHLEGLPEDEKYELAGSQGLVVAGLEMRLVDENGEDLPWDGEQRGELLFRGPWVAREYYNDERTAETYIDGWYHSGDIASVNPDGYIQIGDRVKDMVKSGGEWISSVDLETAIIAHPDVLEAAVIAIPHPTWVERPLACVVPREDARDSLDRAQVMDFIRDKFARWWLPDDVVFIDEIPKTSVGKFDKKVLRDRYQDYVVGG</sequence>
<dbReference type="SUPFAM" id="SSF56801">
    <property type="entry name" value="Acetyl-CoA synthetase-like"/>
    <property type="match status" value="1"/>
</dbReference>
<protein>
    <submittedName>
        <fullName evidence="7">Long-chain-fatty-acid--CoA ligase</fullName>
    </submittedName>
</protein>
<dbReference type="PANTHER" id="PTHR43859:SF4">
    <property type="entry name" value="BUTANOATE--COA LIGASE AAE1-RELATED"/>
    <property type="match status" value="1"/>
</dbReference>
<evidence type="ECO:0000256" key="2">
    <source>
        <dbReference type="ARBA" id="ARBA00022598"/>
    </source>
</evidence>
<proteinExistence type="inferred from homology"/>
<dbReference type="Gene3D" id="3.40.50.12780">
    <property type="entry name" value="N-terminal domain of ligase-like"/>
    <property type="match status" value="1"/>
</dbReference>
<evidence type="ECO:0000256" key="3">
    <source>
        <dbReference type="ARBA" id="ARBA00022832"/>
    </source>
</evidence>
<dbReference type="CDD" id="cd12119">
    <property type="entry name" value="ttLC_FACS_AlkK_like"/>
    <property type="match status" value="1"/>
</dbReference>
<dbReference type="Proteomes" id="UP001174909">
    <property type="component" value="Unassembled WGS sequence"/>
</dbReference>
<name>A0AA35RVL4_GEOBA</name>
<evidence type="ECO:0000313" key="7">
    <source>
        <dbReference type="EMBL" id="CAI8018509.1"/>
    </source>
</evidence>
<accession>A0AA35RVL4</accession>
<comment type="caution">
    <text evidence="7">The sequence shown here is derived from an EMBL/GenBank/DDBJ whole genome shotgun (WGS) entry which is preliminary data.</text>
</comment>
<dbReference type="EMBL" id="CASHTH010001693">
    <property type="protein sequence ID" value="CAI8018509.1"/>
    <property type="molecule type" value="Genomic_DNA"/>
</dbReference>
<dbReference type="InterPro" id="IPR000873">
    <property type="entry name" value="AMP-dep_synth/lig_dom"/>
</dbReference>